<feature type="transmembrane region" description="Helical" evidence="2">
    <location>
        <begin position="164"/>
        <end position="183"/>
    </location>
</feature>
<evidence type="ECO:0000313" key="4">
    <source>
        <dbReference type="Proteomes" id="UP000828390"/>
    </source>
</evidence>
<keyword evidence="2" id="KW-0472">Membrane</keyword>
<reference evidence="3" key="1">
    <citation type="journal article" date="2019" name="bioRxiv">
        <title>The Genome of the Zebra Mussel, Dreissena polymorpha: A Resource for Invasive Species Research.</title>
        <authorList>
            <person name="McCartney M.A."/>
            <person name="Auch B."/>
            <person name="Kono T."/>
            <person name="Mallez S."/>
            <person name="Zhang Y."/>
            <person name="Obille A."/>
            <person name="Becker A."/>
            <person name="Abrahante J.E."/>
            <person name="Garbe J."/>
            <person name="Badalamenti J.P."/>
            <person name="Herman A."/>
            <person name="Mangelson H."/>
            <person name="Liachko I."/>
            <person name="Sullivan S."/>
            <person name="Sone E.D."/>
            <person name="Koren S."/>
            <person name="Silverstein K.A.T."/>
            <person name="Beckman K.B."/>
            <person name="Gohl D.M."/>
        </authorList>
    </citation>
    <scope>NUCLEOTIDE SEQUENCE</scope>
    <source>
        <strain evidence="3">Duluth1</strain>
        <tissue evidence="3">Whole animal</tissue>
    </source>
</reference>
<name>A0A9D4GIZ1_DREPO</name>
<evidence type="ECO:0000256" key="1">
    <source>
        <dbReference type="SAM" id="MobiDB-lite"/>
    </source>
</evidence>
<protein>
    <submittedName>
        <fullName evidence="3">Uncharacterized protein</fullName>
    </submittedName>
</protein>
<feature type="region of interest" description="Disordered" evidence="1">
    <location>
        <begin position="126"/>
        <end position="159"/>
    </location>
</feature>
<accession>A0A9D4GIZ1</accession>
<keyword evidence="4" id="KW-1185">Reference proteome</keyword>
<organism evidence="3 4">
    <name type="scientific">Dreissena polymorpha</name>
    <name type="common">Zebra mussel</name>
    <name type="synonym">Mytilus polymorpha</name>
    <dbReference type="NCBI Taxonomy" id="45954"/>
    <lineage>
        <taxon>Eukaryota</taxon>
        <taxon>Metazoa</taxon>
        <taxon>Spiralia</taxon>
        <taxon>Lophotrochozoa</taxon>
        <taxon>Mollusca</taxon>
        <taxon>Bivalvia</taxon>
        <taxon>Autobranchia</taxon>
        <taxon>Heteroconchia</taxon>
        <taxon>Euheterodonta</taxon>
        <taxon>Imparidentia</taxon>
        <taxon>Neoheterodontei</taxon>
        <taxon>Myida</taxon>
        <taxon>Dreissenoidea</taxon>
        <taxon>Dreissenidae</taxon>
        <taxon>Dreissena</taxon>
    </lineage>
</organism>
<reference evidence="3" key="2">
    <citation type="submission" date="2020-11" db="EMBL/GenBank/DDBJ databases">
        <authorList>
            <person name="McCartney M.A."/>
            <person name="Auch B."/>
            <person name="Kono T."/>
            <person name="Mallez S."/>
            <person name="Becker A."/>
            <person name="Gohl D.M."/>
            <person name="Silverstein K.A.T."/>
            <person name="Koren S."/>
            <person name="Bechman K.B."/>
            <person name="Herman A."/>
            <person name="Abrahante J.E."/>
            <person name="Garbe J."/>
        </authorList>
    </citation>
    <scope>NUCLEOTIDE SEQUENCE</scope>
    <source>
        <strain evidence="3">Duluth1</strain>
        <tissue evidence="3">Whole animal</tissue>
    </source>
</reference>
<sequence>MRVSEVIKNPRYYAIGWGRIADLHNAVIERNSYSKKQEAAKNEQRGNILTERPPICMYIVNYAMSYYRTITVQLTQNQQIPRSAEFDDINCSRSRLGIDHLVAESPCLFAETRRGTPRHDAEEILMEPHISQTREVSYANDDDGGDENDDDDHDAAAAPPPPPMLLLLMMMMMLIMFNIMTAFEHRYGCCTGSHL</sequence>
<keyword evidence="2" id="KW-1133">Transmembrane helix</keyword>
<dbReference type="EMBL" id="JAIWYP010000005">
    <property type="protein sequence ID" value="KAH3817975.1"/>
    <property type="molecule type" value="Genomic_DNA"/>
</dbReference>
<comment type="caution">
    <text evidence="3">The sequence shown here is derived from an EMBL/GenBank/DDBJ whole genome shotgun (WGS) entry which is preliminary data.</text>
</comment>
<gene>
    <name evidence="3" type="ORF">DPMN_119560</name>
</gene>
<feature type="compositionally biased region" description="Acidic residues" evidence="1">
    <location>
        <begin position="140"/>
        <end position="153"/>
    </location>
</feature>
<keyword evidence="2" id="KW-0812">Transmembrane</keyword>
<dbReference type="Proteomes" id="UP000828390">
    <property type="component" value="Unassembled WGS sequence"/>
</dbReference>
<evidence type="ECO:0000313" key="3">
    <source>
        <dbReference type="EMBL" id="KAH3817975.1"/>
    </source>
</evidence>
<dbReference type="AlphaFoldDB" id="A0A9D4GIZ1"/>
<evidence type="ECO:0000256" key="2">
    <source>
        <dbReference type="SAM" id="Phobius"/>
    </source>
</evidence>
<proteinExistence type="predicted"/>